<sequence length="424" mass="47210">MKETKYSSSKSLHRLSGKLNVITSTMQSPQDDISSGTMRPPSPAHSPPSNINFTQIASTGAGANSVGTINGPGPSILSNEEINEALEMDGKKRKVDPEDEIFEFLRRKQPSLRERLIKGQYEPQNRGMRAHMMKKGWHTILYFLRDYLQLFVTAAAQVPAPPVDTGSNQREFLVPKKPRKINSAVQAARDLKTSEKAAEVQPDPHIAYKSTPIHQLQFPKALILAIQKNANNWRAKKHSPNSVFVVLRIVGDSVKDTHIFESLSDATADALHMVAYKHPELFTLTPDRNDNGRGVKVEESERVSTALKRVTAPPISRLIRPSPKKSRKVVHDTSSDSVTEGVSGGHPVYLIKDEDPELPPPPRIPEPQPELNKQGLNDAPEPMYVFRGKHNIAHFGLKIEASHPDGVMVKIHVRHNTMRKASRK</sequence>
<accession>A0A9W8NJ24</accession>
<feature type="compositionally biased region" description="Polar residues" evidence="1">
    <location>
        <begin position="21"/>
        <end position="37"/>
    </location>
</feature>
<feature type="compositionally biased region" description="Polar residues" evidence="1">
    <location>
        <begin position="1"/>
        <end position="10"/>
    </location>
</feature>
<dbReference type="Proteomes" id="UP001148614">
    <property type="component" value="Unassembled WGS sequence"/>
</dbReference>
<organism evidence="2 3">
    <name type="scientific">Xylaria arbuscula</name>
    <dbReference type="NCBI Taxonomy" id="114810"/>
    <lineage>
        <taxon>Eukaryota</taxon>
        <taxon>Fungi</taxon>
        <taxon>Dikarya</taxon>
        <taxon>Ascomycota</taxon>
        <taxon>Pezizomycotina</taxon>
        <taxon>Sordariomycetes</taxon>
        <taxon>Xylariomycetidae</taxon>
        <taxon>Xylariales</taxon>
        <taxon>Xylariaceae</taxon>
        <taxon>Xylaria</taxon>
    </lineage>
</organism>
<evidence type="ECO:0000313" key="2">
    <source>
        <dbReference type="EMBL" id="KAJ3577519.1"/>
    </source>
</evidence>
<evidence type="ECO:0000256" key="1">
    <source>
        <dbReference type="SAM" id="MobiDB-lite"/>
    </source>
</evidence>
<protein>
    <submittedName>
        <fullName evidence="2">Uncharacterized protein</fullName>
    </submittedName>
</protein>
<gene>
    <name evidence="2" type="ORF">NPX13_g3045</name>
</gene>
<comment type="caution">
    <text evidence="2">The sequence shown here is derived from an EMBL/GenBank/DDBJ whole genome shotgun (WGS) entry which is preliminary data.</text>
</comment>
<reference evidence="2" key="1">
    <citation type="submission" date="2022-07" db="EMBL/GenBank/DDBJ databases">
        <title>Genome Sequence of Xylaria arbuscula.</title>
        <authorList>
            <person name="Buettner E."/>
        </authorList>
    </citation>
    <scope>NUCLEOTIDE SEQUENCE</scope>
    <source>
        <strain evidence="2">VT107</strain>
    </source>
</reference>
<feature type="region of interest" description="Disordered" evidence="1">
    <location>
        <begin position="1"/>
        <end position="55"/>
    </location>
</feature>
<dbReference type="VEuPathDB" id="FungiDB:F4678DRAFT_465733"/>
<feature type="compositionally biased region" description="Pro residues" evidence="1">
    <location>
        <begin position="358"/>
        <end position="368"/>
    </location>
</feature>
<dbReference type="AlphaFoldDB" id="A0A9W8NJ24"/>
<name>A0A9W8NJ24_9PEZI</name>
<feature type="region of interest" description="Disordered" evidence="1">
    <location>
        <begin position="317"/>
        <end position="377"/>
    </location>
</feature>
<dbReference type="EMBL" id="JANPWZ010000355">
    <property type="protein sequence ID" value="KAJ3577519.1"/>
    <property type="molecule type" value="Genomic_DNA"/>
</dbReference>
<keyword evidence="3" id="KW-1185">Reference proteome</keyword>
<proteinExistence type="predicted"/>
<evidence type="ECO:0000313" key="3">
    <source>
        <dbReference type="Proteomes" id="UP001148614"/>
    </source>
</evidence>